<dbReference type="Gene3D" id="3.10.100.10">
    <property type="entry name" value="Mannose-Binding Protein A, subunit A"/>
    <property type="match status" value="2"/>
</dbReference>
<dbReference type="PANTHER" id="PTHR22801">
    <property type="entry name" value="LITHOSTATHINE"/>
    <property type="match status" value="1"/>
</dbReference>
<reference evidence="4 5" key="1">
    <citation type="submission" date="2024-05" db="EMBL/GenBank/DDBJ databases">
        <title>Culex pipiens pipiens assembly and annotation.</title>
        <authorList>
            <person name="Alout H."/>
            <person name="Durand T."/>
        </authorList>
    </citation>
    <scope>NUCLEOTIDE SEQUENCE [LARGE SCALE GENOMIC DNA]</scope>
    <source>
        <strain evidence="4">HA-2024</strain>
        <tissue evidence="4">Whole body</tissue>
    </source>
</reference>
<dbReference type="PROSITE" id="PS00615">
    <property type="entry name" value="C_TYPE_LECTIN_1"/>
    <property type="match status" value="1"/>
</dbReference>
<dbReference type="EMBL" id="JBEHCU010000015">
    <property type="protein sequence ID" value="KAL1404784.1"/>
    <property type="molecule type" value="Genomic_DNA"/>
</dbReference>
<feature type="domain" description="C-type lectin" evidence="3">
    <location>
        <begin position="24"/>
        <end position="131"/>
    </location>
</feature>
<evidence type="ECO:0000313" key="4">
    <source>
        <dbReference type="EMBL" id="KAL1404784.1"/>
    </source>
</evidence>
<feature type="signal peptide" evidence="2">
    <location>
        <begin position="1"/>
        <end position="21"/>
    </location>
</feature>
<dbReference type="Pfam" id="PF00059">
    <property type="entry name" value="Lectin_C"/>
    <property type="match status" value="1"/>
</dbReference>
<dbReference type="CDD" id="cd00037">
    <property type="entry name" value="CLECT"/>
    <property type="match status" value="2"/>
</dbReference>
<evidence type="ECO:0000259" key="3">
    <source>
        <dbReference type="PROSITE" id="PS50041"/>
    </source>
</evidence>
<protein>
    <recommendedName>
        <fullName evidence="3">C-type lectin domain-containing protein</fullName>
    </recommendedName>
</protein>
<dbReference type="InterPro" id="IPR001304">
    <property type="entry name" value="C-type_lectin-like"/>
</dbReference>
<dbReference type="AlphaFoldDB" id="A0ABD1DYE6"/>
<dbReference type="InterPro" id="IPR016186">
    <property type="entry name" value="C-type_lectin-like/link_sf"/>
</dbReference>
<proteinExistence type="predicted"/>
<keyword evidence="5" id="KW-1185">Reference proteome</keyword>
<dbReference type="InterPro" id="IPR018378">
    <property type="entry name" value="C-type_lectin_CS"/>
</dbReference>
<feature type="domain" description="C-type lectin" evidence="3">
    <location>
        <begin position="149"/>
        <end position="265"/>
    </location>
</feature>
<organism evidence="4 5">
    <name type="scientific">Culex pipiens pipiens</name>
    <name type="common">Northern house mosquito</name>
    <dbReference type="NCBI Taxonomy" id="38569"/>
    <lineage>
        <taxon>Eukaryota</taxon>
        <taxon>Metazoa</taxon>
        <taxon>Ecdysozoa</taxon>
        <taxon>Arthropoda</taxon>
        <taxon>Hexapoda</taxon>
        <taxon>Insecta</taxon>
        <taxon>Pterygota</taxon>
        <taxon>Neoptera</taxon>
        <taxon>Endopterygota</taxon>
        <taxon>Diptera</taxon>
        <taxon>Nematocera</taxon>
        <taxon>Culicoidea</taxon>
        <taxon>Culicidae</taxon>
        <taxon>Culicinae</taxon>
        <taxon>Culicini</taxon>
        <taxon>Culex</taxon>
        <taxon>Culex</taxon>
    </lineage>
</organism>
<comment type="caution">
    <text evidence="4">The sequence shown here is derived from an EMBL/GenBank/DDBJ whole genome shotgun (WGS) entry which is preliminary data.</text>
</comment>
<accession>A0ABD1DYE6</accession>
<dbReference type="PANTHER" id="PTHR22801:SF63">
    <property type="entry name" value="C-TYPE LECTIN DOMAIN-CONTAINING PROTEIN"/>
    <property type="match status" value="1"/>
</dbReference>
<dbReference type="InterPro" id="IPR050801">
    <property type="entry name" value="Ca-Dep_Lectins_ImmuneDev"/>
</dbReference>
<dbReference type="SMART" id="SM00034">
    <property type="entry name" value="CLECT"/>
    <property type="match status" value="2"/>
</dbReference>
<evidence type="ECO:0000256" key="2">
    <source>
        <dbReference type="SAM" id="SignalP"/>
    </source>
</evidence>
<feature type="chain" id="PRO_5044796957" description="C-type lectin domain-containing protein" evidence="2">
    <location>
        <begin position="22"/>
        <end position="266"/>
    </location>
</feature>
<dbReference type="SUPFAM" id="SSF56436">
    <property type="entry name" value="C-type lectin-like"/>
    <property type="match status" value="2"/>
</dbReference>
<dbReference type="PROSITE" id="PS50041">
    <property type="entry name" value="C_TYPE_LECTIN_2"/>
    <property type="match status" value="2"/>
</dbReference>
<dbReference type="InterPro" id="IPR016187">
    <property type="entry name" value="CTDL_fold"/>
</dbReference>
<evidence type="ECO:0000256" key="1">
    <source>
        <dbReference type="ARBA" id="ARBA00023157"/>
    </source>
</evidence>
<sequence length="266" mass="30790">MNVKILLIVIVCTFLLKSADSCDRRRKSYHVYYDRYVDFLGAWSACHSFGQRLATITSEDDARLLKQAIAKTARTSIFYVAGYDTGYNGKWVWFPSNTEITGYSNWYTGLPDLHGERCLEIGRFGGITWNDISYSFEIMDPGPNLVKRYYVHYDKHVDFLGAWNACLRYGQRLATVTSQEEANLLQETLDKVPRKSIYYIAGIDTNGDNKNWVWVSRNNAKVAGYTNWHLGQPDNVYDRCIEVGRYGKWTWNDVNCCTPLYYICED</sequence>
<dbReference type="Proteomes" id="UP001562425">
    <property type="component" value="Unassembled WGS sequence"/>
</dbReference>
<keyword evidence="2" id="KW-0732">Signal</keyword>
<name>A0ABD1DYE6_CULPP</name>
<gene>
    <name evidence="4" type="ORF">pipiens_005220</name>
</gene>
<evidence type="ECO:0000313" key="5">
    <source>
        <dbReference type="Proteomes" id="UP001562425"/>
    </source>
</evidence>
<keyword evidence="1" id="KW-1015">Disulfide bond</keyword>